<proteinExistence type="predicted"/>
<gene>
    <name evidence="1" type="ORF">NM688_g5919</name>
</gene>
<keyword evidence="2" id="KW-1185">Reference proteome</keyword>
<evidence type="ECO:0000313" key="1">
    <source>
        <dbReference type="EMBL" id="KAJ3542935.1"/>
    </source>
</evidence>
<sequence>MPSDLAEDPVHQDRESYLISDVSDVEAVWNDYKDSDLDETTSQSEDEELVADFVSGSDPLCGSDSEDSSIGREELYSDGVELPNDAAWWPYQNEKQCLLDVLSAFPRGSFSEAEMEITRWFASRLGVSNIPTVRTVKHRRELIRTLAGTKPRLLKSRIGNLYCKATIAQIIAHEVANPLVRKHLHFYPEKAGPRLVEARQADRWLYEVQSTFSGPMVRVSGQDYFVEEPALAKVGPTQLPTAVFPIRFFESDGQQFATVHRLSVTPGEDGYIIEAWQASDCFDISVSSFVLSYPQFMNGHNNYGLPSPSKVRGIRRRVSVGPASLQTETTNWTGAIPNPWRAKADGKRVLTMPMWWYCDDTSGNSSKKWNKHNSFLFVLGGLPHDQVHLAYNIHFVSTSNIAPPLEMLEGIVDELAGLQQDGVVAWDCVFQEDVLFIPWVLAFLGDNPMQSELASHIGLQGKYFCRVCHASKNTTRTFDIDSERARVLEFLVGGRLRTRDETLAALKDQWNIVMSGAPSRVDSAATATGVKDKYMGSIIDTLAPKIAALKGANRRSGLPETTGIEIDPNQDTPVEILHVVLLGFVKYFWRDAVSRQNATGKKTLKTRLSSLDVSDLGLDPLNGHTLVQYAKSLTGRDFRMVVQVAPAVLYDLVPKPAYRAWLALCRLCPLVFQNEIPDRSEYMTALANAIDDFLLTTALWNVQWFNKPRTATMALSLIAKQLMGMARIVTPSDGGQALSAPLLAENPECLWEETLAAQLADQQTPLNAALTPLFRCRSLRMPNGDTIRVRSHVLFTDSQTSTTRVGRVLEILRREDTVVGVLLQAWQIGITDEDYCMPVVTPVLDSHIFVKMKNIICGAHTFHNCKKHRCIASQTRPAKQERTLTGTFYSEYQHDQSPDDRILNLAQLRSATSLYPFRSQHRDPTMSREDVVSYALMARDLERSKLAPPTPRTPRRQPPTAVPPRTPIRPRQGVEAIPEGYTPTPTPSKRRRLDDDSDIGTTHM</sequence>
<name>A0ACC1SMT5_9APHY</name>
<comment type="caution">
    <text evidence="1">The sequence shown here is derived from an EMBL/GenBank/DDBJ whole genome shotgun (WGS) entry which is preliminary data.</text>
</comment>
<protein>
    <submittedName>
        <fullName evidence="1">Uncharacterized protein</fullName>
    </submittedName>
</protein>
<accession>A0ACC1SMT5</accession>
<reference evidence="1" key="1">
    <citation type="submission" date="2022-07" db="EMBL/GenBank/DDBJ databases">
        <title>Genome Sequence of Phlebia brevispora.</title>
        <authorList>
            <person name="Buettner E."/>
        </authorList>
    </citation>
    <scope>NUCLEOTIDE SEQUENCE</scope>
    <source>
        <strain evidence="1">MPL23</strain>
    </source>
</reference>
<dbReference type="EMBL" id="JANHOG010001145">
    <property type="protein sequence ID" value="KAJ3542935.1"/>
    <property type="molecule type" value="Genomic_DNA"/>
</dbReference>
<dbReference type="Proteomes" id="UP001148662">
    <property type="component" value="Unassembled WGS sequence"/>
</dbReference>
<organism evidence="1 2">
    <name type="scientific">Phlebia brevispora</name>
    <dbReference type="NCBI Taxonomy" id="194682"/>
    <lineage>
        <taxon>Eukaryota</taxon>
        <taxon>Fungi</taxon>
        <taxon>Dikarya</taxon>
        <taxon>Basidiomycota</taxon>
        <taxon>Agaricomycotina</taxon>
        <taxon>Agaricomycetes</taxon>
        <taxon>Polyporales</taxon>
        <taxon>Meruliaceae</taxon>
        <taxon>Phlebia</taxon>
    </lineage>
</organism>
<evidence type="ECO:0000313" key="2">
    <source>
        <dbReference type="Proteomes" id="UP001148662"/>
    </source>
</evidence>